<name>A0AAW1CWK2_9HEMI</name>
<feature type="transmembrane region" description="Helical" evidence="6">
    <location>
        <begin position="311"/>
        <end position="331"/>
    </location>
</feature>
<feature type="transmembrane region" description="Helical" evidence="6">
    <location>
        <begin position="123"/>
        <end position="146"/>
    </location>
</feature>
<sequence length="683" mass="79542">MLIKANTLEVALTNIKLADYWMYHRGICRIIHSLLILNGGWLADSYFGKYNVYLINIALETFVYTPLIMKIMLVPDIQNIDIKINYLIASDLIKPFIMFGFQLKNAIIGEQFLLPNFIKNFIFYLYCDYWFQNFAIIIAVSLLPFITNVIGCLSFYCIGSLHIIGFILNCIYLFGILKLYNVLYIKRRHSYIVEKIAYCTFGRLREKRTGIAHIHENFCNVSVEKTSKYLLNILLFIACSAPYWALRETIFIYWVIQASLMNNEAYNLHFHPQFINALPCLINIILLPFAYKWIYPSPKCNIIDTPLKTFGVAYCLIGCALLCGVSVNLSIEQTDNTPFIKWGLGQLKIYNGLPYNIYLRIPWVKDEMLLKPYDLKMFYNIKTHQGRAITSVVLYNHENNYTWFGQINVYERESISYIAKKSGLKRSDKFDDVGNFAAVRPRIIVHCADNCSNGMITFFNKNTLMNFSYYLPNNEKSLLIELYGVNDYIIYINGKKMEKQHFEGGEVRSILVYTNNTNEFHYKTYLILQRLNTNILFMIPQCIFLSMADIFAYVPYQFILFLASPPNLRGLCYSVQQMLIYITDGLILLAEHFLSSNLSVFMLFLLLYERVEDEEEMKGTKYERVADVEEMSETKDDKVEDLEVMKDDGDTRVDDSVEEIRKENIRKVEEVNSKSSYTKSSAD</sequence>
<dbReference type="InterPro" id="IPR036259">
    <property type="entry name" value="MFS_trans_sf"/>
</dbReference>
<keyword evidence="2 6" id="KW-0812">Transmembrane</keyword>
<evidence type="ECO:0000256" key="6">
    <source>
        <dbReference type="SAM" id="Phobius"/>
    </source>
</evidence>
<feature type="transmembrane region" description="Helical" evidence="6">
    <location>
        <begin position="153"/>
        <end position="177"/>
    </location>
</feature>
<evidence type="ECO:0000256" key="3">
    <source>
        <dbReference type="ARBA" id="ARBA00022989"/>
    </source>
</evidence>
<dbReference type="GO" id="GO:0016020">
    <property type="term" value="C:membrane"/>
    <property type="evidence" value="ECO:0007669"/>
    <property type="project" value="UniProtKB-SubCell"/>
</dbReference>
<feature type="transmembrane region" description="Helical" evidence="6">
    <location>
        <begin position="53"/>
        <end position="72"/>
    </location>
</feature>
<gene>
    <name evidence="7" type="ORF">O3M35_011431</name>
</gene>
<feature type="transmembrane region" description="Helical" evidence="6">
    <location>
        <begin position="268"/>
        <end position="291"/>
    </location>
</feature>
<dbReference type="Proteomes" id="UP001461498">
    <property type="component" value="Unassembled WGS sequence"/>
</dbReference>
<feature type="transmembrane region" description="Helical" evidence="6">
    <location>
        <begin position="579"/>
        <end position="608"/>
    </location>
</feature>
<reference evidence="7 8" key="1">
    <citation type="submission" date="2022-12" db="EMBL/GenBank/DDBJ databases">
        <title>Chromosome-level genome assembly of true bugs.</title>
        <authorList>
            <person name="Ma L."/>
            <person name="Li H."/>
        </authorList>
    </citation>
    <scope>NUCLEOTIDE SEQUENCE [LARGE SCALE GENOMIC DNA]</scope>
    <source>
        <strain evidence="7">Lab_2022b</strain>
    </source>
</reference>
<proteinExistence type="predicted"/>
<dbReference type="Gene3D" id="1.20.1250.20">
    <property type="entry name" value="MFS general substrate transporter like domains"/>
    <property type="match status" value="1"/>
</dbReference>
<feature type="transmembrane region" description="Helical" evidence="6">
    <location>
        <begin position="233"/>
        <end position="256"/>
    </location>
</feature>
<keyword evidence="3 6" id="KW-1133">Transmembrane helix</keyword>
<comment type="subcellular location">
    <subcellularLocation>
        <location evidence="1">Membrane</location>
        <topology evidence="1">Multi-pass membrane protein</topology>
    </subcellularLocation>
</comment>
<feature type="transmembrane region" description="Helical" evidence="6">
    <location>
        <begin position="535"/>
        <end position="559"/>
    </location>
</feature>
<keyword evidence="4 6" id="KW-0472">Membrane</keyword>
<evidence type="ECO:0000256" key="4">
    <source>
        <dbReference type="ARBA" id="ARBA00023136"/>
    </source>
</evidence>
<dbReference type="Pfam" id="PF00854">
    <property type="entry name" value="PTR2"/>
    <property type="match status" value="1"/>
</dbReference>
<dbReference type="InterPro" id="IPR000109">
    <property type="entry name" value="POT_fam"/>
</dbReference>
<evidence type="ECO:0000313" key="7">
    <source>
        <dbReference type="EMBL" id="KAK9502717.1"/>
    </source>
</evidence>
<evidence type="ECO:0000256" key="5">
    <source>
        <dbReference type="SAM" id="MobiDB-lite"/>
    </source>
</evidence>
<dbReference type="EMBL" id="JAPXFL010000008">
    <property type="protein sequence ID" value="KAK9502717.1"/>
    <property type="molecule type" value="Genomic_DNA"/>
</dbReference>
<evidence type="ECO:0000256" key="2">
    <source>
        <dbReference type="ARBA" id="ARBA00022692"/>
    </source>
</evidence>
<dbReference type="AlphaFoldDB" id="A0AAW1CWK2"/>
<comment type="caution">
    <text evidence="7">The sequence shown here is derived from an EMBL/GenBank/DDBJ whole genome shotgun (WGS) entry which is preliminary data.</text>
</comment>
<organism evidence="7 8">
    <name type="scientific">Rhynocoris fuscipes</name>
    <dbReference type="NCBI Taxonomy" id="488301"/>
    <lineage>
        <taxon>Eukaryota</taxon>
        <taxon>Metazoa</taxon>
        <taxon>Ecdysozoa</taxon>
        <taxon>Arthropoda</taxon>
        <taxon>Hexapoda</taxon>
        <taxon>Insecta</taxon>
        <taxon>Pterygota</taxon>
        <taxon>Neoptera</taxon>
        <taxon>Paraneoptera</taxon>
        <taxon>Hemiptera</taxon>
        <taxon>Heteroptera</taxon>
        <taxon>Panheteroptera</taxon>
        <taxon>Cimicomorpha</taxon>
        <taxon>Reduviidae</taxon>
        <taxon>Harpactorinae</taxon>
        <taxon>Harpactorini</taxon>
        <taxon>Rhynocoris</taxon>
    </lineage>
</organism>
<feature type="region of interest" description="Disordered" evidence="5">
    <location>
        <begin position="633"/>
        <end position="656"/>
    </location>
</feature>
<evidence type="ECO:0000256" key="1">
    <source>
        <dbReference type="ARBA" id="ARBA00004141"/>
    </source>
</evidence>
<evidence type="ECO:0000313" key="8">
    <source>
        <dbReference type="Proteomes" id="UP001461498"/>
    </source>
</evidence>
<protein>
    <submittedName>
        <fullName evidence="7">Uncharacterized protein</fullName>
    </submittedName>
</protein>
<keyword evidence="8" id="KW-1185">Reference proteome</keyword>
<dbReference type="GO" id="GO:0022857">
    <property type="term" value="F:transmembrane transporter activity"/>
    <property type="evidence" value="ECO:0007669"/>
    <property type="project" value="InterPro"/>
</dbReference>
<accession>A0AAW1CWK2</accession>
<feature type="transmembrane region" description="Helical" evidence="6">
    <location>
        <begin position="26"/>
        <end position="47"/>
    </location>
</feature>